<dbReference type="CDD" id="cd06261">
    <property type="entry name" value="TM_PBP2"/>
    <property type="match status" value="1"/>
</dbReference>
<evidence type="ECO:0000256" key="7">
    <source>
        <dbReference type="RuleBase" id="RU363032"/>
    </source>
</evidence>
<feature type="transmembrane region" description="Helical" evidence="7">
    <location>
        <begin position="158"/>
        <end position="177"/>
    </location>
</feature>
<dbReference type="GO" id="GO:0055085">
    <property type="term" value="P:transmembrane transport"/>
    <property type="evidence" value="ECO:0007669"/>
    <property type="project" value="InterPro"/>
</dbReference>
<evidence type="ECO:0000259" key="9">
    <source>
        <dbReference type="PROSITE" id="PS50928"/>
    </source>
</evidence>
<keyword evidence="2 7" id="KW-0813">Transport</keyword>
<evidence type="ECO:0000313" key="10">
    <source>
        <dbReference type="EMBL" id="NYH87764.1"/>
    </source>
</evidence>
<feature type="transmembrane region" description="Helical" evidence="7">
    <location>
        <begin position="218"/>
        <end position="237"/>
    </location>
</feature>
<evidence type="ECO:0000256" key="8">
    <source>
        <dbReference type="SAM" id="MobiDB-lite"/>
    </source>
</evidence>
<protein>
    <submittedName>
        <fullName evidence="10">Putative aldouronate transport system permease protein</fullName>
    </submittedName>
</protein>
<dbReference type="SUPFAM" id="SSF161098">
    <property type="entry name" value="MetI-like"/>
    <property type="match status" value="1"/>
</dbReference>
<dbReference type="PANTHER" id="PTHR43227:SF11">
    <property type="entry name" value="BLL4140 PROTEIN"/>
    <property type="match status" value="1"/>
</dbReference>
<feature type="transmembrane region" description="Helical" evidence="7">
    <location>
        <begin position="258"/>
        <end position="279"/>
    </location>
</feature>
<keyword evidence="3" id="KW-1003">Cell membrane</keyword>
<evidence type="ECO:0000256" key="5">
    <source>
        <dbReference type="ARBA" id="ARBA00022989"/>
    </source>
</evidence>
<dbReference type="InterPro" id="IPR000515">
    <property type="entry name" value="MetI-like"/>
</dbReference>
<dbReference type="Gene3D" id="1.10.3720.10">
    <property type="entry name" value="MetI-like"/>
    <property type="match status" value="1"/>
</dbReference>
<evidence type="ECO:0000256" key="6">
    <source>
        <dbReference type="ARBA" id="ARBA00023136"/>
    </source>
</evidence>
<feature type="transmembrane region" description="Helical" evidence="7">
    <location>
        <begin position="57"/>
        <end position="76"/>
    </location>
</feature>
<keyword evidence="4 7" id="KW-0812">Transmembrane</keyword>
<feature type="compositionally biased region" description="Polar residues" evidence="8">
    <location>
        <begin position="30"/>
        <end position="40"/>
    </location>
</feature>
<accession>A0A852Z472</accession>
<proteinExistence type="inferred from homology"/>
<feature type="compositionally biased region" description="Low complexity" evidence="8">
    <location>
        <begin position="7"/>
        <end position="24"/>
    </location>
</feature>
<reference evidence="10 11" key="1">
    <citation type="submission" date="2020-07" db="EMBL/GenBank/DDBJ databases">
        <title>Sequencing the genomes of 1000 actinobacteria strains.</title>
        <authorList>
            <person name="Klenk H.-P."/>
        </authorList>
    </citation>
    <scope>NUCLEOTIDE SEQUENCE [LARGE SCALE GENOMIC DNA]</scope>
    <source>
        <strain evidence="10 11">DSM 18448</strain>
    </source>
</reference>
<keyword evidence="11" id="KW-1185">Reference proteome</keyword>
<feature type="region of interest" description="Disordered" evidence="8">
    <location>
        <begin position="1"/>
        <end position="45"/>
    </location>
</feature>
<dbReference type="Proteomes" id="UP000579605">
    <property type="component" value="Unassembled WGS sequence"/>
</dbReference>
<evidence type="ECO:0000256" key="4">
    <source>
        <dbReference type="ARBA" id="ARBA00022692"/>
    </source>
</evidence>
<dbReference type="PANTHER" id="PTHR43227">
    <property type="entry name" value="BLL4140 PROTEIN"/>
    <property type="match status" value="1"/>
</dbReference>
<gene>
    <name evidence="10" type="ORF">F4554_000402</name>
</gene>
<dbReference type="GO" id="GO:0005886">
    <property type="term" value="C:plasma membrane"/>
    <property type="evidence" value="ECO:0007669"/>
    <property type="project" value="UniProtKB-SubCell"/>
</dbReference>
<dbReference type="InterPro" id="IPR035906">
    <property type="entry name" value="MetI-like_sf"/>
</dbReference>
<evidence type="ECO:0000313" key="11">
    <source>
        <dbReference type="Proteomes" id="UP000579605"/>
    </source>
</evidence>
<organism evidence="10 11">
    <name type="scientific">Actinopolymorpha rutila</name>
    <dbReference type="NCBI Taxonomy" id="446787"/>
    <lineage>
        <taxon>Bacteria</taxon>
        <taxon>Bacillati</taxon>
        <taxon>Actinomycetota</taxon>
        <taxon>Actinomycetes</taxon>
        <taxon>Propionibacteriales</taxon>
        <taxon>Actinopolymorphaceae</taxon>
        <taxon>Actinopolymorpha</taxon>
    </lineage>
</organism>
<dbReference type="AlphaFoldDB" id="A0A852Z472"/>
<comment type="caution">
    <text evidence="10">The sequence shown here is derived from an EMBL/GenBank/DDBJ whole genome shotgun (WGS) entry which is preliminary data.</text>
</comment>
<sequence length="345" mass="36977">MSTVGRAASTSASAGPVVGAAGTGSDRRSGPQSGDRSTGQRPRRDARDLLRRAAREWRMYVLVVPGLCYFVLFRYIPFLGNVVAFQDYSPFLGFMHSPWVGVQNFVELFSDPEAVTALKNTVVISFLQIVFAFPAPIALALLLNSIMSERVKRFVQSVVYIPHFLSWVVVVSLWQAILGGDGLFNTVLRSGGLGSVDILTNPGLFKAVITSQVIWKEVGWGTIIFLAAITMIDQQLYESAAVDGAGPMSRLRHVTLPGMAPVVVLLLILRLGGVLSVGFEQILLQQPAVGADAAQVLDTFVYFHGVAGGEWGTASAAGLVQGVVGTFLVIAANRFAKRMGSEGAF</sequence>
<dbReference type="InterPro" id="IPR050809">
    <property type="entry name" value="UgpAE/MalFG_permease"/>
</dbReference>
<feature type="domain" description="ABC transmembrane type-1" evidence="9">
    <location>
        <begin position="118"/>
        <end position="332"/>
    </location>
</feature>
<evidence type="ECO:0000256" key="2">
    <source>
        <dbReference type="ARBA" id="ARBA00022448"/>
    </source>
</evidence>
<dbReference type="EMBL" id="JACBZH010000001">
    <property type="protein sequence ID" value="NYH87764.1"/>
    <property type="molecule type" value="Genomic_DNA"/>
</dbReference>
<name>A0A852Z472_9ACTN</name>
<evidence type="ECO:0000256" key="3">
    <source>
        <dbReference type="ARBA" id="ARBA00022475"/>
    </source>
</evidence>
<comment type="subcellular location">
    <subcellularLocation>
        <location evidence="1 7">Cell membrane</location>
        <topology evidence="1 7">Multi-pass membrane protein</topology>
    </subcellularLocation>
</comment>
<dbReference type="RefSeq" id="WP_238341191.1">
    <property type="nucleotide sequence ID" value="NZ_BAAARR010000034.1"/>
</dbReference>
<dbReference type="PROSITE" id="PS50928">
    <property type="entry name" value="ABC_TM1"/>
    <property type="match status" value="1"/>
</dbReference>
<evidence type="ECO:0000256" key="1">
    <source>
        <dbReference type="ARBA" id="ARBA00004651"/>
    </source>
</evidence>
<comment type="similarity">
    <text evidence="7">Belongs to the binding-protein-dependent transport system permease family.</text>
</comment>
<feature type="transmembrane region" description="Helical" evidence="7">
    <location>
        <begin position="122"/>
        <end position="146"/>
    </location>
</feature>
<keyword evidence="6 7" id="KW-0472">Membrane</keyword>
<keyword evidence="5 7" id="KW-1133">Transmembrane helix</keyword>
<dbReference type="Pfam" id="PF00528">
    <property type="entry name" value="BPD_transp_1"/>
    <property type="match status" value="1"/>
</dbReference>
<feature type="transmembrane region" description="Helical" evidence="7">
    <location>
        <begin position="311"/>
        <end position="332"/>
    </location>
</feature>